<protein>
    <submittedName>
        <fullName evidence="4">CSON004106 protein</fullName>
    </submittedName>
</protein>
<dbReference type="FunFam" id="2.60.40.10:FF:001145">
    <property type="entry name" value="Jitterbug, isoform I"/>
    <property type="match status" value="3"/>
</dbReference>
<feature type="repeat" description="Filamin" evidence="3">
    <location>
        <begin position="820"/>
        <end position="915"/>
    </location>
</feature>
<feature type="repeat" description="Filamin" evidence="3">
    <location>
        <begin position="1553"/>
        <end position="1646"/>
    </location>
</feature>
<feature type="repeat" description="Filamin" evidence="3">
    <location>
        <begin position="9"/>
        <end position="107"/>
    </location>
</feature>
<feature type="repeat" description="Filamin" evidence="3">
    <location>
        <begin position="1171"/>
        <end position="1265"/>
    </location>
</feature>
<dbReference type="Pfam" id="PF00630">
    <property type="entry name" value="Filamin"/>
    <property type="match status" value="15"/>
</dbReference>
<gene>
    <name evidence="4" type="primary">CSON004106</name>
</gene>
<proteinExistence type="inferred from homology"/>
<dbReference type="SMART" id="SM00557">
    <property type="entry name" value="IG_FLMN"/>
    <property type="match status" value="16"/>
</dbReference>
<dbReference type="PROSITE" id="PS50194">
    <property type="entry name" value="FILAMIN_REPEAT"/>
    <property type="match status" value="18"/>
</dbReference>
<feature type="repeat" description="Filamin" evidence="3">
    <location>
        <begin position="986"/>
        <end position="1078"/>
    </location>
</feature>
<dbReference type="InterPro" id="IPR017868">
    <property type="entry name" value="Filamin/ABP280_repeat-like"/>
</dbReference>
<feature type="repeat" description="Filamin" evidence="3">
    <location>
        <begin position="475"/>
        <end position="552"/>
    </location>
</feature>
<organism evidence="4">
    <name type="scientific">Culicoides sonorensis</name>
    <name type="common">Biting midge</name>
    <dbReference type="NCBI Taxonomy" id="179676"/>
    <lineage>
        <taxon>Eukaryota</taxon>
        <taxon>Metazoa</taxon>
        <taxon>Ecdysozoa</taxon>
        <taxon>Arthropoda</taxon>
        <taxon>Hexapoda</taxon>
        <taxon>Insecta</taxon>
        <taxon>Pterygota</taxon>
        <taxon>Neoptera</taxon>
        <taxon>Endopterygota</taxon>
        <taxon>Diptera</taxon>
        <taxon>Nematocera</taxon>
        <taxon>Chironomoidea</taxon>
        <taxon>Ceratopogonidae</taxon>
        <taxon>Ceratopogoninae</taxon>
        <taxon>Culicoides</taxon>
        <taxon>Monoculicoides</taxon>
    </lineage>
</organism>
<feature type="repeat" description="Filamin" evidence="3">
    <location>
        <begin position="1079"/>
        <end position="1173"/>
    </location>
</feature>
<accession>A0A336L487</accession>
<dbReference type="EMBL" id="UFQS01001786">
    <property type="protein sequence ID" value="SSX12350.1"/>
    <property type="molecule type" value="Genomic_DNA"/>
</dbReference>
<evidence type="ECO:0000256" key="1">
    <source>
        <dbReference type="ARBA" id="ARBA00009238"/>
    </source>
</evidence>
<feature type="repeat" description="Filamin" evidence="3">
    <location>
        <begin position="1454"/>
        <end position="1552"/>
    </location>
</feature>
<feature type="repeat" description="Filamin" evidence="3">
    <location>
        <begin position="295"/>
        <end position="374"/>
    </location>
</feature>
<comment type="similarity">
    <text evidence="1">Belongs to the filamin family.</text>
</comment>
<dbReference type="Gene3D" id="2.60.40.10">
    <property type="entry name" value="Immunoglobulins"/>
    <property type="match status" value="17"/>
</dbReference>
<dbReference type="OMA" id="WFEIDPR"/>
<sequence length="1759" mass="187126">MHGGSPWTIDIMSSPGFTTLGESTRLVSANTAAVFEVLPPPGSTLNRGECVATVLSPSKSKVNARVTHEAANGAMRIEFVPTEVGTHIIEASIGGTKLIGGPLIAKVYDASLIQVTDVNGGVVGQPCQFRVDASAAGEGQLEISINEGEVPNHVQVVGGGRCLVSFTPEQAKPHLIDIKFNNETVRGCPFICSVADTSRVLLNLSHLELIPVNKPSSFVINVSGGGAAELAVSVRGPHGELPVRVTGDIHLGFTAEFTPTTVGGHSINVEYNGYPVQGTPFLAKSYDATKVSVGAVTKGTVGRPVQFTVDAGDAGEGNLEITISAKGHNIPTQVHPQGNAKFAVSFVPAESCEHVINVSFNKMPVPGCPINVAISGGTSGPQVSLAGPGPVHQPNSFIINHTGGRLEDVEVNVEGPTGHAVPAQVHQTADGVFKAEFVPRTVGEHRVSVTVQGQPTAGSPYSAKVYDVGAIKVKNVETGTVGKSVTFLVETSQAGPGNLEVTVNGGRVPTSAQAQGQHTYAISFTPRDAQKHTVELRFNGQDVPGSPFTCKIAAAARILNNDLVDKVSVGKSFEFVVESDIRPVVEVLGPARRSVPTTIVPLSSGFKVSFEPIEVGDHSIEVRLPQSGHVEGSPFLLKAYSAEKVIVTDIRSGVVGKSVSFGINASQAGAGNLEIIVAVNGKNVPNFVQSEGNARFKVNFKPTEAAPHSLSVRFNGHAVPGSPFTCIVTPAPSSLTRAAVVSGESLRQAPINQDSTIELENFEGVEPQVIINTPNGDTIPCHLNMRHDICVATFRPVTVGRHLISITVNDQHITGSPFACNVYDVNRVTISGLEQPNGPTSIGVPLTFSVDAAGAGEGTLELVVQTATNTVKAEVVACARGLYDVTFVPQTCEPHFVNITFNDQNVNGSPFRIEVQQNIQHVQVGGIGAIEYFNNDQILEIVGPDQSTVPYTTNRRFAEFRTTEIGTYTIRCLDRETKGLIMTRTVNVFDPTLVKIIEVGEAYCHRPASLAISSQDAGLGSLSAFVRCGGLEVPHSIRGNASDGIYEILYHPTRVAPHKITIMYNGVPISNKAIEINVQPIASGKEISVSGLGLYQARTGKTTYFSIDTTGRAAREFDVVVSGPEGEALPVRCYQTKGGHLQAEFSIQKIGQCLIEVLHQSKSLPGSPYTCNTYDPSKVISQGIPKGPLAVHSPVSFTVNTKDAGMAELEIFVVTGHGQHLPVKVIPKSETLSLVEFTPNAPGHYKMSINYGGEPISISPVTFAVSASGTAKSDARASGNGLEVAHRGKETSFIVYCPTSPNVQIERCDEQGERIEPKIKSLGHNEWRIYYTILSVGKYEIRASCPNRGPLPGSPWNICCVDSSKVVPVGGWGQLLDDEGRLNIPARIIFDTSQAGPGDLVCLIDEREIPIDKPSEARQRVYISGEGLSPGEHNLELTFSGVPISQSPCTAFITPHQAADKVVLTGRGLANAQIGEPAHFTIDASQAPAGRPEVILSYQDGETVPCALTQPRINESIWLASYTPLKLSQGPLSLSVKWGGRLVKGCPLTVSIGSAVDASKVMCSGEGLKHGVVGREIKSWIDTRRAGPGELTAHCSGPRKVAYCELYDHGDATFTLNIKPQEPGRHALTIKYGGQHVPGSPFNLRIAGAPDASKVRVYGPGIEHGVLATFQSRFICDTRGAGAGQLTVRVRGPKGAFRVEMQRESQKDRTILCKYDPTEPGDYRVEVKWAGELVPGSPFPVMIFDTQDELRRFLHGNLP</sequence>
<dbReference type="InterPro" id="IPR001298">
    <property type="entry name" value="Filamin/ABP280_rpt"/>
</dbReference>
<feature type="repeat" description="Filamin" evidence="3">
    <location>
        <begin position="105"/>
        <end position="194"/>
    </location>
</feature>
<dbReference type="EMBL" id="UFQT01001786">
    <property type="protein sequence ID" value="SSX31801.1"/>
    <property type="molecule type" value="Genomic_DNA"/>
</dbReference>
<feature type="repeat" description="Filamin" evidence="3">
    <location>
        <begin position="380"/>
        <end position="465"/>
    </location>
</feature>
<dbReference type="GO" id="GO:0051015">
    <property type="term" value="F:actin filament binding"/>
    <property type="evidence" value="ECO:0007669"/>
    <property type="project" value="InterPro"/>
</dbReference>
<evidence type="ECO:0000313" key="5">
    <source>
        <dbReference type="EMBL" id="SSX31801.1"/>
    </source>
</evidence>
<evidence type="ECO:0000256" key="2">
    <source>
        <dbReference type="ARBA" id="ARBA00022737"/>
    </source>
</evidence>
<reference evidence="4" key="1">
    <citation type="submission" date="2018-04" db="EMBL/GenBank/DDBJ databases">
        <authorList>
            <person name="Go L.Y."/>
            <person name="Mitchell J.A."/>
        </authorList>
    </citation>
    <scope>NUCLEOTIDE SEQUENCE</scope>
    <source>
        <tissue evidence="4">Whole organism</tissue>
    </source>
</reference>
<evidence type="ECO:0000313" key="4">
    <source>
        <dbReference type="EMBL" id="SSX12350.1"/>
    </source>
</evidence>
<feature type="repeat" description="Filamin" evidence="3">
    <location>
        <begin position="1647"/>
        <end position="1743"/>
    </location>
</feature>
<dbReference type="SUPFAM" id="SSF81296">
    <property type="entry name" value="E set domains"/>
    <property type="match status" value="18"/>
</dbReference>
<dbReference type="InterPro" id="IPR044801">
    <property type="entry name" value="Filamin"/>
</dbReference>
<feature type="repeat" description="Filamin" evidence="3">
    <location>
        <begin position="585"/>
        <end position="639"/>
    </location>
</feature>
<dbReference type="VEuPathDB" id="VectorBase:CSON004106"/>
<feature type="repeat" description="Filamin" evidence="3">
    <location>
        <begin position="650"/>
        <end position="728"/>
    </location>
</feature>
<feature type="repeat" description="Filamin" evidence="3">
    <location>
        <begin position="192"/>
        <end position="285"/>
    </location>
</feature>
<dbReference type="FunFam" id="2.60.40.10:FF:001349">
    <property type="entry name" value="Jitterbug, isoform F"/>
    <property type="match status" value="1"/>
</dbReference>
<reference evidence="5" key="2">
    <citation type="submission" date="2018-07" db="EMBL/GenBank/DDBJ databases">
        <authorList>
            <person name="Quirk P.G."/>
            <person name="Krulwich T.A."/>
        </authorList>
    </citation>
    <scope>NUCLEOTIDE SEQUENCE</scope>
</reference>
<dbReference type="GO" id="GO:0030036">
    <property type="term" value="P:actin cytoskeleton organization"/>
    <property type="evidence" value="ECO:0007669"/>
    <property type="project" value="InterPro"/>
</dbReference>
<dbReference type="InterPro" id="IPR013783">
    <property type="entry name" value="Ig-like_fold"/>
</dbReference>
<keyword evidence="2" id="KW-0677">Repeat</keyword>
<dbReference type="FunFam" id="2.60.40.10:FF:001193">
    <property type="entry name" value="Jitterbug, isoform M"/>
    <property type="match status" value="1"/>
</dbReference>
<feature type="repeat" description="Filamin" evidence="3">
    <location>
        <begin position="731"/>
        <end position="822"/>
    </location>
</feature>
<dbReference type="PANTHER" id="PTHR38537:SF13">
    <property type="entry name" value="JITTERBUG, ISOFORM N"/>
    <property type="match status" value="1"/>
</dbReference>
<feature type="repeat" description="Filamin" evidence="3">
    <location>
        <begin position="1361"/>
        <end position="1453"/>
    </location>
</feature>
<name>A0A336L487_CULSO</name>
<feature type="repeat" description="Filamin" evidence="3">
    <location>
        <begin position="1267"/>
        <end position="1360"/>
    </location>
</feature>
<evidence type="ECO:0000256" key="3">
    <source>
        <dbReference type="PROSITE-ProRule" id="PRU00087"/>
    </source>
</evidence>
<dbReference type="InterPro" id="IPR014756">
    <property type="entry name" value="Ig_E-set"/>
</dbReference>
<dbReference type="FunFam" id="2.60.40.10:FF:001473">
    <property type="entry name" value="Jitterbug, isoform C"/>
    <property type="match status" value="1"/>
</dbReference>
<dbReference type="PANTHER" id="PTHR38537">
    <property type="entry name" value="JITTERBUG, ISOFORM N"/>
    <property type="match status" value="1"/>
</dbReference>